<accession>A0A699VMY9</accession>
<comment type="caution">
    <text evidence="1">The sequence shown here is derived from an EMBL/GenBank/DDBJ whole genome shotgun (WGS) entry which is preliminary data.</text>
</comment>
<organism evidence="1">
    <name type="scientific">Tanacetum cinerariifolium</name>
    <name type="common">Dalmatian daisy</name>
    <name type="synonym">Chrysanthemum cinerariifolium</name>
    <dbReference type="NCBI Taxonomy" id="118510"/>
    <lineage>
        <taxon>Eukaryota</taxon>
        <taxon>Viridiplantae</taxon>
        <taxon>Streptophyta</taxon>
        <taxon>Embryophyta</taxon>
        <taxon>Tracheophyta</taxon>
        <taxon>Spermatophyta</taxon>
        <taxon>Magnoliopsida</taxon>
        <taxon>eudicotyledons</taxon>
        <taxon>Gunneridae</taxon>
        <taxon>Pentapetalae</taxon>
        <taxon>asterids</taxon>
        <taxon>campanulids</taxon>
        <taxon>Asterales</taxon>
        <taxon>Asteraceae</taxon>
        <taxon>Asteroideae</taxon>
        <taxon>Anthemideae</taxon>
        <taxon>Anthemidinae</taxon>
        <taxon>Tanacetum</taxon>
    </lineage>
</organism>
<feature type="non-terminal residue" evidence="1">
    <location>
        <position position="1"/>
    </location>
</feature>
<protein>
    <recommendedName>
        <fullName evidence="2">Zinc finger, CCHC-type</fullName>
    </recommendedName>
</protein>
<reference evidence="1" key="1">
    <citation type="journal article" date="2019" name="Sci. Rep.">
        <title>Draft genome of Tanacetum cinerariifolium, the natural source of mosquito coil.</title>
        <authorList>
            <person name="Yamashiro T."/>
            <person name="Shiraishi A."/>
            <person name="Satake H."/>
            <person name="Nakayama K."/>
        </authorList>
    </citation>
    <scope>NUCLEOTIDE SEQUENCE</scope>
</reference>
<evidence type="ECO:0000313" key="1">
    <source>
        <dbReference type="EMBL" id="GFD34828.1"/>
    </source>
</evidence>
<evidence type="ECO:0008006" key="2">
    <source>
        <dbReference type="Google" id="ProtNLM"/>
    </source>
</evidence>
<dbReference type="EMBL" id="BKCJ011451191">
    <property type="protein sequence ID" value="GFD34828.1"/>
    <property type="molecule type" value="Genomic_DNA"/>
</dbReference>
<dbReference type="AlphaFoldDB" id="A0A699VMY9"/>
<name>A0A699VMY9_TANCI</name>
<proteinExistence type="predicted"/>
<gene>
    <name evidence="1" type="ORF">Tci_906797</name>
</gene>
<sequence length="52" mass="5938">PNRLCLNMKVEDDEVGDLGELANYKTVILDPDKVIWQGAMEEEMKSMKVNKV</sequence>